<evidence type="ECO:0000256" key="1">
    <source>
        <dbReference type="ARBA" id="ARBA00004127"/>
    </source>
</evidence>
<evidence type="ECO:0000256" key="3">
    <source>
        <dbReference type="ARBA" id="ARBA00022989"/>
    </source>
</evidence>
<comment type="subcellular location">
    <subcellularLocation>
        <location evidence="1">Endomembrane system</location>
        <topology evidence="1">Multi-pass membrane protein</topology>
    </subcellularLocation>
</comment>
<organism evidence="9 10">
    <name type="scientific">Gilvirhabdus luticola</name>
    <dbReference type="NCBI Taxonomy" id="3079858"/>
    <lineage>
        <taxon>Bacteria</taxon>
        <taxon>Pseudomonadati</taxon>
        <taxon>Bacteroidota</taxon>
        <taxon>Flavobacteriia</taxon>
        <taxon>Flavobacteriales</taxon>
        <taxon>Flavobacteriaceae</taxon>
        <taxon>Gilvirhabdus</taxon>
    </lineage>
</organism>
<comment type="caution">
    <text evidence="9">The sequence shown here is derived from an EMBL/GenBank/DDBJ whole genome shotgun (WGS) entry which is preliminary data.</text>
</comment>
<evidence type="ECO:0000259" key="8">
    <source>
        <dbReference type="Pfam" id="PF04116"/>
    </source>
</evidence>
<evidence type="ECO:0000256" key="7">
    <source>
        <dbReference type="SAM" id="Phobius"/>
    </source>
</evidence>
<feature type="transmembrane region" description="Helical" evidence="7">
    <location>
        <begin position="46"/>
        <end position="71"/>
    </location>
</feature>
<evidence type="ECO:0000256" key="6">
    <source>
        <dbReference type="ARBA" id="ARBA00023136"/>
    </source>
</evidence>
<dbReference type="EMBL" id="JAWHTF010000001">
    <property type="protein sequence ID" value="MDU8885222.1"/>
    <property type="molecule type" value="Genomic_DNA"/>
</dbReference>
<dbReference type="PANTHER" id="PTHR21624:SF1">
    <property type="entry name" value="ALKYLGLYCEROL MONOOXYGENASE"/>
    <property type="match status" value="1"/>
</dbReference>
<accession>A0ABU3U4H6</accession>
<keyword evidence="6 7" id="KW-0472">Membrane</keyword>
<gene>
    <name evidence="9" type="ORF">RXV94_03555</name>
</gene>
<name>A0ABU3U4H6_9FLAO</name>
<feature type="transmembrane region" description="Helical" evidence="7">
    <location>
        <begin position="83"/>
        <end position="104"/>
    </location>
</feature>
<keyword evidence="5" id="KW-0443">Lipid metabolism</keyword>
<sequence length="309" mass="36189">MKTLIIQPLLWASPLLIVLLVSELVYSRLKGHKSIYQWKDLLASSLMGVGAMIINPLVKLLVSGLLFFFVYEVCNPIVDGVRINILGYTSFGWAWYIWIICQVLDDLSHYWLHRFNHTVRFMWAAHVVHHSSEHYNYGTALRLSWTAMIYKPLFYVWLPVIGFHPEMVLVCLGIESVWQFLLHTSYCPKLKFLESFLITPKQHEVHHATNVEYLDKNHGAILNFWDRIFGTWKDYDDKIDIAYGVIHSPNSYNPFVIATHEYASIWKDIKRAKNLKEAFMYTFGPPGWRPNGQSLTVRQLQRQFKQVIN</sequence>
<protein>
    <submittedName>
        <fullName evidence="9">Sterol desaturase family protein</fullName>
        <ecNumber evidence="9">1.-.-.-</ecNumber>
    </submittedName>
</protein>
<keyword evidence="3 7" id="KW-1133">Transmembrane helix</keyword>
<dbReference type="InterPro" id="IPR051689">
    <property type="entry name" value="Sterol_desaturase/TMEM195"/>
</dbReference>
<dbReference type="Proteomes" id="UP001268651">
    <property type="component" value="Unassembled WGS sequence"/>
</dbReference>
<evidence type="ECO:0000313" key="9">
    <source>
        <dbReference type="EMBL" id="MDU8885222.1"/>
    </source>
</evidence>
<dbReference type="GO" id="GO:0016491">
    <property type="term" value="F:oxidoreductase activity"/>
    <property type="evidence" value="ECO:0007669"/>
    <property type="project" value="UniProtKB-KW"/>
</dbReference>
<dbReference type="Pfam" id="PF04116">
    <property type="entry name" value="FA_hydroxylase"/>
    <property type="match status" value="1"/>
</dbReference>
<dbReference type="RefSeq" id="WP_316661082.1">
    <property type="nucleotide sequence ID" value="NZ_JAWHTF010000001.1"/>
</dbReference>
<reference evidence="9 10" key="1">
    <citation type="submission" date="2023-10" db="EMBL/GenBank/DDBJ databases">
        <title>Marimonas sp. nov. isolated from tidal mud flat.</title>
        <authorList>
            <person name="Jaincy N.J."/>
            <person name="Srinivasan S."/>
            <person name="Lee S.-S."/>
        </authorList>
    </citation>
    <scope>NUCLEOTIDE SEQUENCE [LARGE SCALE GENOMIC DNA]</scope>
    <source>
        <strain evidence="9 10">MJ-SS3</strain>
    </source>
</reference>
<feature type="domain" description="Fatty acid hydroxylase" evidence="8">
    <location>
        <begin position="98"/>
        <end position="231"/>
    </location>
</feature>
<feature type="transmembrane region" description="Helical" evidence="7">
    <location>
        <begin position="6"/>
        <end position="26"/>
    </location>
</feature>
<evidence type="ECO:0000256" key="2">
    <source>
        <dbReference type="ARBA" id="ARBA00022692"/>
    </source>
</evidence>
<keyword evidence="10" id="KW-1185">Reference proteome</keyword>
<dbReference type="PANTHER" id="PTHR21624">
    <property type="entry name" value="STEROL DESATURASE-RELATED PROTEIN"/>
    <property type="match status" value="1"/>
</dbReference>
<evidence type="ECO:0000256" key="5">
    <source>
        <dbReference type="ARBA" id="ARBA00023098"/>
    </source>
</evidence>
<dbReference type="InterPro" id="IPR006694">
    <property type="entry name" value="Fatty_acid_hydroxylase"/>
</dbReference>
<evidence type="ECO:0000313" key="10">
    <source>
        <dbReference type="Proteomes" id="UP001268651"/>
    </source>
</evidence>
<evidence type="ECO:0000256" key="4">
    <source>
        <dbReference type="ARBA" id="ARBA00023002"/>
    </source>
</evidence>
<keyword evidence="4 9" id="KW-0560">Oxidoreductase</keyword>
<keyword evidence="2 7" id="KW-0812">Transmembrane</keyword>
<proteinExistence type="predicted"/>
<dbReference type="EC" id="1.-.-.-" evidence="9"/>